<evidence type="ECO:0000313" key="2">
    <source>
        <dbReference type="EMBL" id="QEG36097.1"/>
    </source>
</evidence>
<dbReference type="Gene3D" id="3.40.190.270">
    <property type="match status" value="1"/>
</dbReference>
<gene>
    <name evidence="2" type="primary">soxB</name>
    <name evidence="2" type="ORF">Pr1d_34060</name>
</gene>
<accession>A0A5B9QAR8</accession>
<dbReference type="RefSeq" id="WP_148074502.1">
    <property type="nucleotide sequence ID" value="NZ_CP042913.1"/>
</dbReference>
<reference evidence="2 3" key="1">
    <citation type="submission" date="2019-08" db="EMBL/GenBank/DDBJ databases">
        <title>Deep-cultivation of Planctomycetes and their phenomic and genomic characterization uncovers novel biology.</title>
        <authorList>
            <person name="Wiegand S."/>
            <person name="Jogler M."/>
            <person name="Boedeker C."/>
            <person name="Pinto D."/>
            <person name="Vollmers J."/>
            <person name="Rivas-Marin E."/>
            <person name="Kohn T."/>
            <person name="Peeters S.H."/>
            <person name="Heuer A."/>
            <person name="Rast P."/>
            <person name="Oberbeckmann S."/>
            <person name="Bunk B."/>
            <person name="Jeske O."/>
            <person name="Meyerdierks A."/>
            <person name="Storesund J.E."/>
            <person name="Kallscheuer N."/>
            <person name="Luecker S."/>
            <person name="Lage O.M."/>
            <person name="Pohl T."/>
            <person name="Merkel B.J."/>
            <person name="Hornburger P."/>
            <person name="Mueller R.-W."/>
            <person name="Bruemmer F."/>
            <person name="Labrenz M."/>
            <person name="Spormann A.M."/>
            <person name="Op den Camp H."/>
            <person name="Overmann J."/>
            <person name="Amann R."/>
            <person name="Jetten M.S.M."/>
            <person name="Mascher T."/>
            <person name="Medema M.H."/>
            <person name="Devos D.P."/>
            <person name="Kaster A.-K."/>
            <person name="Ovreas L."/>
            <person name="Rohde M."/>
            <person name="Galperin M.Y."/>
            <person name="Jogler C."/>
        </authorList>
    </citation>
    <scope>NUCLEOTIDE SEQUENCE [LARGE SCALE GENOMIC DNA]</scope>
    <source>
        <strain evidence="2 3">Pr1d</strain>
    </source>
</reference>
<dbReference type="OrthoDB" id="1550275at2"/>
<dbReference type="AlphaFoldDB" id="A0A5B9QAR8"/>
<dbReference type="Gene3D" id="3.40.190.10">
    <property type="entry name" value="Periplasmic binding protein-like II"/>
    <property type="match status" value="1"/>
</dbReference>
<organism evidence="2 3">
    <name type="scientific">Bythopirellula goksoeyrii</name>
    <dbReference type="NCBI Taxonomy" id="1400387"/>
    <lineage>
        <taxon>Bacteria</taxon>
        <taxon>Pseudomonadati</taxon>
        <taxon>Planctomycetota</taxon>
        <taxon>Planctomycetia</taxon>
        <taxon>Pirellulales</taxon>
        <taxon>Lacipirellulaceae</taxon>
        <taxon>Bythopirellula</taxon>
    </lineage>
</organism>
<evidence type="ECO:0000256" key="1">
    <source>
        <dbReference type="SAM" id="MobiDB-lite"/>
    </source>
</evidence>
<dbReference type="Proteomes" id="UP000323917">
    <property type="component" value="Chromosome"/>
</dbReference>
<sequence length="397" mass="45371">MMANEVKATTFENTKLNTVKLDWKEVYYTNCPLVSASNVDEGVGLTKKEFKKIGVNYRYLRSTPENDWYPHYIHNLDNLIRFGGLFPAIDAHADYRRTCLLGVTQMPAEGGVMMVRSGDDIYRMSDLKGKKIGLSKSMNQIKNDWWRIQEHQGIELMLRMNGMTMDDIELVEFPYADDWYNDPKMVGPEMELSIDLWLKRDHKHDLAFRPLESALEKGVIDAMYTQTKPLQQLSEDTGKFAAIEDLSRSPDWRLQVANIPAAITCTKVMADKHPELAVTFMKGMIRAGRWANENKRAAAEILDQQTFYRDIEHTWQGIRDVDLVPNLSLLNLASVNIGKEFMVSHGYIKNDFDVNEWAAPEFLEQASRELLEEEWKKRSTAKLPKAASPLAGGGKLG</sequence>
<dbReference type="GO" id="GO:0018740">
    <property type="term" value="F:2'-hydroxybiphenyl-2-sulfinate desulfinase activity"/>
    <property type="evidence" value="ECO:0007669"/>
    <property type="project" value="UniProtKB-EC"/>
</dbReference>
<protein>
    <submittedName>
        <fullName evidence="2">2'-hydroxybiphenyl-2-sulfinate desulfinase</fullName>
        <ecNumber evidence="2">3.13.1.3</ecNumber>
    </submittedName>
</protein>
<name>A0A5B9QAR8_9BACT</name>
<dbReference type="EC" id="3.13.1.3" evidence="2"/>
<dbReference type="EMBL" id="CP042913">
    <property type="protein sequence ID" value="QEG36097.1"/>
    <property type="molecule type" value="Genomic_DNA"/>
</dbReference>
<proteinExistence type="predicted"/>
<keyword evidence="2" id="KW-0378">Hydrolase</keyword>
<dbReference type="PANTHER" id="PTHR30024">
    <property type="entry name" value="ALIPHATIC SULFONATES-BINDING PROTEIN-RELATED"/>
    <property type="match status" value="1"/>
</dbReference>
<feature type="region of interest" description="Disordered" evidence="1">
    <location>
        <begin position="377"/>
        <end position="397"/>
    </location>
</feature>
<dbReference type="KEGG" id="bgok:Pr1d_34060"/>
<dbReference type="SUPFAM" id="SSF53850">
    <property type="entry name" value="Periplasmic binding protein-like II"/>
    <property type="match status" value="1"/>
</dbReference>
<evidence type="ECO:0000313" key="3">
    <source>
        <dbReference type="Proteomes" id="UP000323917"/>
    </source>
</evidence>
<keyword evidence="3" id="KW-1185">Reference proteome</keyword>